<evidence type="ECO:0000256" key="2">
    <source>
        <dbReference type="ARBA" id="ARBA00008779"/>
    </source>
</evidence>
<gene>
    <name evidence="9" type="ORF">SCARR_01049</name>
</gene>
<feature type="chain" id="PRO_5028889500" evidence="7">
    <location>
        <begin position="20"/>
        <end position="485"/>
    </location>
</feature>
<evidence type="ECO:0000256" key="1">
    <source>
        <dbReference type="ARBA" id="ARBA00001913"/>
    </source>
</evidence>
<dbReference type="InterPro" id="IPR017850">
    <property type="entry name" value="Alkaline_phosphatase_core_sf"/>
</dbReference>
<dbReference type="PANTHER" id="PTHR45953:SF1">
    <property type="entry name" value="IDURONATE 2-SULFATASE"/>
    <property type="match status" value="1"/>
</dbReference>
<dbReference type="GO" id="GO:0046872">
    <property type="term" value="F:metal ion binding"/>
    <property type="evidence" value="ECO:0007669"/>
    <property type="project" value="UniProtKB-KW"/>
</dbReference>
<keyword evidence="3" id="KW-0479">Metal-binding</keyword>
<evidence type="ECO:0000256" key="6">
    <source>
        <dbReference type="ARBA" id="ARBA00022837"/>
    </source>
</evidence>
<accession>A0A6C2UFR7</accession>
<name>A0A6C2UFR7_9BACT</name>
<sequence>MKRISLLVGVVLVASSLYAAKPDRPNILMLCIDDMNDWCGFLGGHPLAQTPFMDKLAAKGVNFTNAHCTAPGCSPSRNAILLGVEPHKSGLYPFYDLRNVDRVVLDRYTNLPRFLKENGYTTCGVSKVFHNSDNTYEEKESWDEYAMFGDLNIKGAPGKGHMANSKDKKDHHVRVCPGVNPLKDFMDYRTASHAIDFLEKEHEKPFFLGVGFIRPHVPFVMPEENYDRFPDLIPPPLIKENDIEDVPPVGQLMSNPKNADRLDQHDCWNEVRRGYLASISFVDDNVGRVINALEGSPYAENTIIMLWSDHGFHLGEKRAYTKFTLWEESTRVPFIIWDPRGRAGHGHSCAEPVGLINVYRTICDLVGLKAPEYVDGMSLVPWLNDPDQPMEKPAMTTWGRGNYTLRTKNWRYTRYFDGSEELYDHRKDPQEWTNLAGNPEYETMKKKLAAEWLPKQEAPKVLSGKKLDRAWDADCPANYNPLKKK</sequence>
<evidence type="ECO:0000256" key="7">
    <source>
        <dbReference type="SAM" id="SignalP"/>
    </source>
</evidence>
<keyword evidence="5" id="KW-0378">Hydrolase</keyword>
<evidence type="ECO:0000256" key="3">
    <source>
        <dbReference type="ARBA" id="ARBA00022723"/>
    </source>
</evidence>
<feature type="domain" description="Sulfatase N-terminal" evidence="8">
    <location>
        <begin position="25"/>
        <end position="367"/>
    </location>
</feature>
<dbReference type="RefSeq" id="WP_136060433.1">
    <property type="nucleotide sequence ID" value="NZ_CAAHFH010000001.1"/>
</dbReference>
<dbReference type="PANTHER" id="PTHR45953">
    <property type="entry name" value="IDURONATE 2-SULFATASE"/>
    <property type="match status" value="1"/>
</dbReference>
<comment type="cofactor">
    <cofactor evidence="1">
        <name>Ca(2+)</name>
        <dbReference type="ChEBI" id="CHEBI:29108"/>
    </cofactor>
</comment>
<dbReference type="Proteomes" id="UP000346198">
    <property type="component" value="Unassembled WGS sequence"/>
</dbReference>
<evidence type="ECO:0000256" key="4">
    <source>
        <dbReference type="ARBA" id="ARBA00022729"/>
    </source>
</evidence>
<dbReference type="GO" id="GO:0005737">
    <property type="term" value="C:cytoplasm"/>
    <property type="evidence" value="ECO:0007669"/>
    <property type="project" value="TreeGrafter"/>
</dbReference>
<dbReference type="EMBL" id="CAAHFH010000001">
    <property type="protein sequence ID" value="VGO18995.1"/>
    <property type="molecule type" value="Genomic_DNA"/>
</dbReference>
<keyword evidence="4 7" id="KW-0732">Signal</keyword>
<dbReference type="CDD" id="cd16030">
    <property type="entry name" value="iduronate-2-sulfatase"/>
    <property type="match status" value="1"/>
</dbReference>
<feature type="signal peptide" evidence="7">
    <location>
        <begin position="1"/>
        <end position="19"/>
    </location>
</feature>
<dbReference type="InterPro" id="IPR035874">
    <property type="entry name" value="IDS"/>
</dbReference>
<keyword evidence="10" id="KW-1185">Reference proteome</keyword>
<protein>
    <submittedName>
        <fullName evidence="9">Arylsulfatase</fullName>
    </submittedName>
</protein>
<comment type="similarity">
    <text evidence="2">Belongs to the sulfatase family.</text>
</comment>
<evidence type="ECO:0000313" key="9">
    <source>
        <dbReference type="EMBL" id="VGO18995.1"/>
    </source>
</evidence>
<evidence type="ECO:0000256" key="5">
    <source>
        <dbReference type="ARBA" id="ARBA00022801"/>
    </source>
</evidence>
<keyword evidence="6" id="KW-0106">Calcium</keyword>
<organism evidence="9 10">
    <name type="scientific">Pontiella sulfatireligans</name>
    <dbReference type="NCBI Taxonomy" id="2750658"/>
    <lineage>
        <taxon>Bacteria</taxon>
        <taxon>Pseudomonadati</taxon>
        <taxon>Kiritimatiellota</taxon>
        <taxon>Kiritimatiellia</taxon>
        <taxon>Kiritimatiellales</taxon>
        <taxon>Pontiellaceae</taxon>
        <taxon>Pontiella</taxon>
    </lineage>
</organism>
<evidence type="ECO:0000259" key="8">
    <source>
        <dbReference type="Pfam" id="PF00884"/>
    </source>
</evidence>
<dbReference type="GO" id="GO:0004423">
    <property type="term" value="F:iduronate-2-sulfatase activity"/>
    <property type="evidence" value="ECO:0007669"/>
    <property type="project" value="InterPro"/>
</dbReference>
<dbReference type="Gene3D" id="3.40.720.10">
    <property type="entry name" value="Alkaline Phosphatase, subunit A"/>
    <property type="match status" value="1"/>
</dbReference>
<dbReference type="SUPFAM" id="SSF53649">
    <property type="entry name" value="Alkaline phosphatase-like"/>
    <property type="match status" value="1"/>
</dbReference>
<reference evidence="9 10" key="1">
    <citation type="submission" date="2019-04" db="EMBL/GenBank/DDBJ databases">
        <authorList>
            <person name="Van Vliet M D."/>
        </authorList>
    </citation>
    <scope>NUCLEOTIDE SEQUENCE [LARGE SCALE GENOMIC DNA]</scope>
    <source>
        <strain evidence="9 10">F21</strain>
    </source>
</reference>
<dbReference type="Pfam" id="PF00884">
    <property type="entry name" value="Sulfatase"/>
    <property type="match status" value="1"/>
</dbReference>
<evidence type="ECO:0000313" key="10">
    <source>
        <dbReference type="Proteomes" id="UP000346198"/>
    </source>
</evidence>
<dbReference type="InterPro" id="IPR000917">
    <property type="entry name" value="Sulfatase_N"/>
</dbReference>
<proteinExistence type="inferred from homology"/>
<dbReference type="AlphaFoldDB" id="A0A6C2UFR7"/>